<evidence type="ECO:0000313" key="2">
    <source>
        <dbReference type="Proteomes" id="UP000185753"/>
    </source>
</evidence>
<evidence type="ECO:0000313" key="1">
    <source>
        <dbReference type="EMBL" id="OBX28421.1"/>
    </source>
</evidence>
<name>A0A1A7R938_9GAMM</name>
<keyword evidence="2" id="KW-1185">Reference proteome</keyword>
<dbReference type="AlphaFoldDB" id="A0A1A7R938"/>
<dbReference type="RefSeq" id="WP_067764451.1">
    <property type="nucleotide sequence ID" value="NZ_CP183909.1"/>
</dbReference>
<gene>
    <name evidence="1" type="ORF">A9J31_04885</name>
</gene>
<accession>A0A1A7R938</accession>
<organism evidence="1 2">
    <name type="scientific">Acinetobacter gandensis</name>
    <dbReference type="NCBI Taxonomy" id="1443941"/>
    <lineage>
        <taxon>Bacteria</taxon>
        <taxon>Pseudomonadati</taxon>
        <taxon>Pseudomonadota</taxon>
        <taxon>Gammaproteobacteria</taxon>
        <taxon>Moraxellales</taxon>
        <taxon>Moraxellaceae</taxon>
        <taxon>Acinetobacter</taxon>
    </lineage>
</organism>
<proteinExistence type="predicted"/>
<protein>
    <submittedName>
        <fullName evidence="1">Uncharacterized protein</fullName>
    </submittedName>
</protein>
<reference evidence="2" key="1">
    <citation type="submission" date="2016-06" db="EMBL/GenBank/DDBJ databases">
        <authorList>
            <person name="Radolfova-Krizova L."/>
            <person name="Nemec A."/>
        </authorList>
    </citation>
    <scope>NUCLEOTIDE SEQUENCE [LARGE SCALE GENOMIC DNA]</scope>
    <source>
        <strain evidence="2">ANC 4275</strain>
    </source>
</reference>
<dbReference type="OrthoDB" id="401377at72274"/>
<comment type="caution">
    <text evidence="1">The sequence shown here is derived from an EMBL/GenBank/DDBJ whole genome shotgun (WGS) entry which is preliminary data.</text>
</comment>
<sequence length="100" mass="11615">MTELFILDLKSFQQQRFNHICFQLFHHYGEHCTSMQPDGLLNAGLLNQLPKQASFDIGGLDFGHWYAKLSYAGMYLNIDAAWCFEMEYKDLEGQVFVSKI</sequence>
<dbReference type="EMBL" id="LZDS01000025">
    <property type="protein sequence ID" value="OBX28421.1"/>
    <property type="molecule type" value="Genomic_DNA"/>
</dbReference>
<dbReference type="STRING" id="1443941.A9J31_04885"/>
<dbReference type="Proteomes" id="UP000185753">
    <property type="component" value="Unassembled WGS sequence"/>
</dbReference>